<evidence type="ECO:0000256" key="1">
    <source>
        <dbReference type="SAM" id="MobiDB-lite"/>
    </source>
</evidence>
<organism evidence="2 3">
    <name type="scientific">Synaphobranchus kaupii</name>
    <name type="common">Kaup's arrowtooth eel</name>
    <dbReference type="NCBI Taxonomy" id="118154"/>
    <lineage>
        <taxon>Eukaryota</taxon>
        <taxon>Metazoa</taxon>
        <taxon>Chordata</taxon>
        <taxon>Craniata</taxon>
        <taxon>Vertebrata</taxon>
        <taxon>Euteleostomi</taxon>
        <taxon>Actinopterygii</taxon>
        <taxon>Neopterygii</taxon>
        <taxon>Teleostei</taxon>
        <taxon>Anguilliformes</taxon>
        <taxon>Synaphobranchidae</taxon>
        <taxon>Synaphobranchus</taxon>
    </lineage>
</organism>
<dbReference type="EMBL" id="JAINUF010000004">
    <property type="protein sequence ID" value="KAJ8365250.1"/>
    <property type="molecule type" value="Genomic_DNA"/>
</dbReference>
<comment type="caution">
    <text evidence="2">The sequence shown here is derived from an EMBL/GenBank/DDBJ whole genome shotgun (WGS) entry which is preliminary data.</text>
</comment>
<reference evidence="2" key="1">
    <citation type="journal article" date="2023" name="Science">
        <title>Genome structures resolve the early diversification of teleost fishes.</title>
        <authorList>
            <person name="Parey E."/>
            <person name="Louis A."/>
            <person name="Montfort J."/>
            <person name="Bouchez O."/>
            <person name="Roques C."/>
            <person name="Iampietro C."/>
            <person name="Lluch J."/>
            <person name="Castinel A."/>
            <person name="Donnadieu C."/>
            <person name="Desvignes T."/>
            <person name="Floi Bucao C."/>
            <person name="Jouanno E."/>
            <person name="Wen M."/>
            <person name="Mejri S."/>
            <person name="Dirks R."/>
            <person name="Jansen H."/>
            <person name="Henkel C."/>
            <person name="Chen W.J."/>
            <person name="Zahm M."/>
            <person name="Cabau C."/>
            <person name="Klopp C."/>
            <person name="Thompson A.W."/>
            <person name="Robinson-Rechavi M."/>
            <person name="Braasch I."/>
            <person name="Lecointre G."/>
            <person name="Bobe J."/>
            <person name="Postlethwait J.H."/>
            <person name="Berthelot C."/>
            <person name="Roest Crollius H."/>
            <person name="Guiguen Y."/>
        </authorList>
    </citation>
    <scope>NUCLEOTIDE SEQUENCE</scope>
    <source>
        <strain evidence="2">WJC10195</strain>
    </source>
</reference>
<dbReference type="Proteomes" id="UP001152622">
    <property type="component" value="Chromosome 4"/>
</dbReference>
<keyword evidence="3" id="KW-1185">Reference proteome</keyword>
<accession>A0A9Q1FT43</accession>
<protein>
    <submittedName>
        <fullName evidence="2">Uncharacterized protein</fullName>
    </submittedName>
</protein>
<proteinExistence type="predicted"/>
<gene>
    <name evidence="2" type="ORF">SKAU_G00140810</name>
</gene>
<evidence type="ECO:0000313" key="2">
    <source>
        <dbReference type="EMBL" id="KAJ8365250.1"/>
    </source>
</evidence>
<dbReference type="AlphaFoldDB" id="A0A9Q1FT43"/>
<feature type="region of interest" description="Disordered" evidence="1">
    <location>
        <begin position="1"/>
        <end position="35"/>
    </location>
</feature>
<evidence type="ECO:0000313" key="3">
    <source>
        <dbReference type="Proteomes" id="UP001152622"/>
    </source>
</evidence>
<sequence>MGRGRGSSPANNREKPAESIADTRAARAARAAANRKTSWRRAIAKYGSKDPREATDLHGGLARICTRQSCRQWVVTSHGREGGNRWAEKWFSHESRGLGNSDKSGRSELMMGYGMGVFGKLRWVGTRIPGITVTNTRYQNLCSPHASSLNQTPAHSLHKA</sequence>
<name>A0A9Q1FT43_SYNKA</name>